<accession>A0A1N6UEI6</accession>
<evidence type="ECO:0000256" key="1">
    <source>
        <dbReference type="ARBA" id="ARBA00022857"/>
    </source>
</evidence>
<gene>
    <name evidence="3" type="ORF">SAMN05444858_103334</name>
</gene>
<dbReference type="Pfam" id="PF13602">
    <property type="entry name" value="ADH_zinc_N_2"/>
    <property type="match status" value="1"/>
</dbReference>
<keyword evidence="4" id="KW-1185">Reference proteome</keyword>
<organism evidence="3 4">
    <name type="scientific">Micromonospora avicenniae</name>
    <dbReference type="NCBI Taxonomy" id="1198245"/>
    <lineage>
        <taxon>Bacteria</taxon>
        <taxon>Bacillati</taxon>
        <taxon>Actinomycetota</taxon>
        <taxon>Actinomycetes</taxon>
        <taxon>Micromonosporales</taxon>
        <taxon>Micromonosporaceae</taxon>
        <taxon>Micromonospora</taxon>
    </lineage>
</organism>
<dbReference type="Proteomes" id="UP000186004">
    <property type="component" value="Unassembled WGS sequence"/>
</dbReference>
<dbReference type="InterPro" id="IPR036291">
    <property type="entry name" value="NAD(P)-bd_dom_sf"/>
</dbReference>
<evidence type="ECO:0000259" key="2">
    <source>
        <dbReference type="SMART" id="SM00829"/>
    </source>
</evidence>
<dbReference type="SMART" id="SM00829">
    <property type="entry name" value="PKS_ER"/>
    <property type="match status" value="1"/>
</dbReference>
<evidence type="ECO:0000313" key="3">
    <source>
        <dbReference type="EMBL" id="SIQ63977.1"/>
    </source>
</evidence>
<dbReference type="SUPFAM" id="SSF50129">
    <property type="entry name" value="GroES-like"/>
    <property type="match status" value="1"/>
</dbReference>
<dbReference type="PANTHER" id="PTHR44154:SF1">
    <property type="entry name" value="QUINONE OXIDOREDUCTASE"/>
    <property type="match status" value="1"/>
</dbReference>
<reference evidence="3 4" key="1">
    <citation type="submission" date="2017-01" db="EMBL/GenBank/DDBJ databases">
        <authorList>
            <person name="Mah S.A."/>
            <person name="Swanson W.J."/>
            <person name="Moy G.W."/>
            <person name="Vacquier V.D."/>
        </authorList>
    </citation>
    <scope>NUCLEOTIDE SEQUENCE [LARGE SCALE GENOMIC DNA]</scope>
    <source>
        <strain evidence="3 4">DSM 45758</strain>
    </source>
</reference>
<keyword evidence="1" id="KW-0521">NADP</keyword>
<name>A0A1N6UEI6_9ACTN</name>
<dbReference type="InterPro" id="IPR020843">
    <property type="entry name" value="ER"/>
</dbReference>
<dbReference type="SUPFAM" id="SSF51735">
    <property type="entry name" value="NAD(P)-binding Rossmann-fold domains"/>
    <property type="match status" value="1"/>
</dbReference>
<dbReference type="Pfam" id="PF08240">
    <property type="entry name" value="ADH_N"/>
    <property type="match status" value="1"/>
</dbReference>
<dbReference type="PANTHER" id="PTHR44154">
    <property type="entry name" value="QUINONE OXIDOREDUCTASE"/>
    <property type="match status" value="1"/>
</dbReference>
<dbReference type="Gene3D" id="3.40.50.720">
    <property type="entry name" value="NAD(P)-binding Rossmann-like Domain"/>
    <property type="match status" value="1"/>
</dbReference>
<proteinExistence type="predicted"/>
<dbReference type="Gene3D" id="3.90.180.10">
    <property type="entry name" value="Medium-chain alcohol dehydrogenases, catalytic domain"/>
    <property type="match status" value="1"/>
</dbReference>
<evidence type="ECO:0000313" key="4">
    <source>
        <dbReference type="Proteomes" id="UP000186004"/>
    </source>
</evidence>
<feature type="domain" description="Enoyl reductase (ER)" evidence="2">
    <location>
        <begin position="18"/>
        <end position="315"/>
    </location>
</feature>
<dbReference type="InterPro" id="IPR013154">
    <property type="entry name" value="ADH-like_N"/>
</dbReference>
<sequence length="317" mass="32340">MCPLTSAGMRALHFSEYGPASVLKVAEMPEPHAGPGQLRVTVRASGVNPADTYVRAGRFQEWIPLRLPHVPGVDAAGVVDEVGEGVTTVRVGDEVFGITDYAQMGGANAEYAVLAAWAPKPAALNWEQAGGAAGNIETATRVLDRLDVQHGTVLLIEGAAGGVGTTAIQIAVARGAVVIGTASERNHEFIASLGAIPTTYGPGLAERVKALVPGGVHVVLDSAGSGSLPHLVGLVPSPERVVSIADANAATYGVHLSRGSGPGADAPSFEGIAAAVELAEQGRFTVPVAAVFSLDEAAAAHELSESRHARGKIVLKP</sequence>
<dbReference type="InterPro" id="IPR011032">
    <property type="entry name" value="GroES-like_sf"/>
</dbReference>
<protein>
    <submittedName>
        <fullName evidence="3">NADPH:quinone reductase</fullName>
    </submittedName>
</protein>
<dbReference type="STRING" id="1198245.SAMN05444858_103334"/>
<dbReference type="AlphaFoldDB" id="A0A1N6UEI6"/>
<dbReference type="CDD" id="cd05289">
    <property type="entry name" value="MDR_like_2"/>
    <property type="match status" value="1"/>
</dbReference>
<dbReference type="InterPro" id="IPR051603">
    <property type="entry name" value="Zinc-ADH_QOR/CCCR"/>
</dbReference>
<dbReference type="EMBL" id="FTNF01000003">
    <property type="protein sequence ID" value="SIQ63977.1"/>
    <property type="molecule type" value="Genomic_DNA"/>
</dbReference>
<dbReference type="GO" id="GO:0016491">
    <property type="term" value="F:oxidoreductase activity"/>
    <property type="evidence" value="ECO:0007669"/>
    <property type="project" value="InterPro"/>
</dbReference>